<dbReference type="STRING" id="481446.NIT7645_02827"/>
<protein>
    <recommendedName>
        <fullName evidence="3">Flagellar FliJ protein</fullName>
    </recommendedName>
</protein>
<dbReference type="OrthoDB" id="7861976at2"/>
<name>A0A0H5DL13_9RHOB</name>
<evidence type="ECO:0000313" key="2">
    <source>
        <dbReference type="Proteomes" id="UP000043764"/>
    </source>
</evidence>
<gene>
    <name evidence="1" type="ORF">NIT7321_03276</name>
</gene>
<dbReference type="Proteomes" id="UP000043764">
    <property type="component" value="Unassembled WGS sequence"/>
</dbReference>
<dbReference type="AlphaFoldDB" id="A0A0H5DL13"/>
<organism evidence="1 2">
    <name type="scientific">Phaeobacter italicus</name>
    <dbReference type="NCBI Taxonomy" id="481446"/>
    <lineage>
        <taxon>Bacteria</taxon>
        <taxon>Pseudomonadati</taxon>
        <taxon>Pseudomonadota</taxon>
        <taxon>Alphaproteobacteria</taxon>
        <taxon>Rhodobacterales</taxon>
        <taxon>Roseobacteraceae</taxon>
        <taxon>Phaeobacter</taxon>
    </lineage>
</organism>
<evidence type="ECO:0008006" key="3">
    <source>
        <dbReference type="Google" id="ProtNLM"/>
    </source>
</evidence>
<dbReference type="GeneID" id="78398792"/>
<accession>A0A0H5DL13</accession>
<keyword evidence="2" id="KW-1185">Reference proteome</keyword>
<proteinExistence type="predicted"/>
<dbReference type="RefSeq" id="WP_008561138.1">
    <property type="nucleotide sequence ID" value="NZ_BSKQ01000001.1"/>
</dbReference>
<sequence length="133" mass="15652">MKQKMLDQMASVTEAMYLREHAKVKPVLDAEARLRGQLAKLDRQYQETRELAHSDHAMKALGADLLWQSWHSRSKRQLNMELAQITAQKLRAMDGLRKAFGRKHAVETMAKEERQRRKVELAEKQRNRLMNQE</sequence>
<dbReference type="EMBL" id="CVRL01000041">
    <property type="protein sequence ID" value="CRL12402.1"/>
    <property type="molecule type" value="Genomic_DNA"/>
</dbReference>
<reference evidence="1 2" key="1">
    <citation type="submission" date="2015-05" db="EMBL/GenBank/DDBJ databases">
        <authorList>
            <person name="Rodrigo-Torres Lidia"/>
            <person name="Arahal R.David."/>
        </authorList>
    </citation>
    <scope>NUCLEOTIDE SEQUENCE [LARGE SCALE GENOMIC DNA]</scope>
    <source>
        <strain evidence="1 2">CECT 7321</strain>
    </source>
</reference>
<evidence type="ECO:0000313" key="1">
    <source>
        <dbReference type="EMBL" id="CRL12402.1"/>
    </source>
</evidence>